<dbReference type="OrthoDB" id="6624721at2759"/>
<reference evidence="2" key="1">
    <citation type="submission" date="2025-08" db="UniProtKB">
        <authorList>
            <consortium name="RefSeq"/>
        </authorList>
    </citation>
    <scope>IDENTIFICATION</scope>
    <source>
        <tissue evidence="2">Gonads</tissue>
    </source>
</reference>
<dbReference type="RefSeq" id="XP_030766317.1">
    <property type="nucleotide sequence ID" value="XM_030910457.1"/>
</dbReference>
<gene>
    <name evidence="2" type="primary">LOC115890278</name>
</gene>
<dbReference type="GeneID" id="115890278"/>
<name>A0A6J2YSN1_SITOR</name>
<dbReference type="InParanoid" id="A0A6J2YSN1"/>
<dbReference type="AlphaFoldDB" id="A0A6J2YSN1"/>
<protein>
    <submittedName>
        <fullName evidence="2">Uncharacterized protein LOC115890278</fullName>
    </submittedName>
</protein>
<organism evidence="1 2">
    <name type="scientific">Sitophilus oryzae</name>
    <name type="common">Rice weevil</name>
    <name type="synonym">Curculio oryzae</name>
    <dbReference type="NCBI Taxonomy" id="7048"/>
    <lineage>
        <taxon>Eukaryota</taxon>
        <taxon>Metazoa</taxon>
        <taxon>Ecdysozoa</taxon>
        <taxon>Arthropoda</taxon>
        <taxon>Hexapoda</taxon>
        <taxon>Insecta</taxon>
        <taxon>Pterygota</taxon>
        <taxon>Neoptera</taxon>
        <taxon>Endopterygota</taxon>
        <taxon>Coleoptera</taxon>
        <taxon>Polyphaga</taxon>
        <taxon>Cucujiformia</taxon>
        <taxon>Curculionidae</taxon>
        <taxon>Dryophthorinae</taxon>
        <taxon>Sitophilus</taxon>
    </lineage>
</organism>
<sequence>MTAAAYTIKNKLDEMGIELATNKTEIVILAGRQKMKEVEFSWCNTNIKSTSAVKYMGVWLDKDARMTIHIRKFQEKTEAIIKQLSRVMPNLKGPVAEKRRTLASVVSSTILTSPTKAILVLAGIPPIKLQTEQRSLVYKHGDQFRFEARNIILDKWQDAWSQYQGWAKTFILDVRVWVNCKAINIDNFVTQAITGHGVFGTYPKRIGKRDSDTCTYCNTVDSPGHTIFLCPRWQTIREETEEICQRKLEENTVGITISEDEEKCRAIISMLHTIMKHKVDDEIKAKNS</sequence>
<dbReference type="KEGG" id="soy:115890278"/>
<dbReference type="Proteomes" id="UP000504635">
    <property type="component" value="Unplaced"/>
</dbReference>
<proteinExistence type="predicted"/>
<accession>A0A6J2YSN1</accession>
<keyword evidence="1" id="KW-1185">Reference proteome</keyword>
<evidence type="ECO:0000313" key="2">
    <source>
        <dbReference type="RefSeq" id="XP_030766317.1"/>
    </source>
</evidence>
<evidence type="ECO:0000313" key="1">
    <source>
        <dbReference type="Proteomes" id="UP000504635"/>
    </source>
</evidence>